<reference evidence="1 2" key="1">
    <citation type="journal article" date="2015" name="Genome Announc.">
        <title>Draft Genome Sequence of Cyanobacterium Hassallia byssoidea Strain VB512170, Isolated from Monuments in India.</title>
        <authorList>
            <person name="Singh D."/>
            <person name="Chandrababunaidu M.M."/>
            <person name="Panda A."/>
            <person name="Sen D."/>
            <person name="Bhattacharyya S."/>
            <person name="Adhikary S.P."/>
            <person name="Tripathy S."/>
        </authorList>
    </citation>
    <scope>NUCLEOTIDE SEQUENCE [LARGE SCALE GENOMIC DNA]</scope>
    <source>
        <strain evidence="1 2">VB512170</strain>
    </source>
</reference>
<comment type="caution">
    <text evidence="1">The sequence shown here is derived from an EMBL/GenBank/DDBJ whole genome shotgun (WGS) entry which is preliminary data.</text>
</comment>
<organism evidence="1 2">
    <name type="scientific">Hassallia byssoidea VB512170</name>
    <dbReference type="NCBI Taxonomy" id="1304833"/>
    <lineage>
        <taxon>Bacteria</taxon>
        <taxon>Bacillati</taxon>
        <taxon>Cyanobacteriota</taxon>
        <taxon>Cyanophyceae</taxon>
        <taxon>Nostocales</taxon>
        <taxon>Tolypothrichaceae</taxon>
        <taxon>Hassallia</taxon>
    </lineage>
</organism>
<gene>
    <name evidence="1" type="ORF">PI95_025885</name>
</gene>
<proteinExistence type="predicted"/>
<dbReference type="RefSeq" id="WP_163519196.1">
    <property type="nucleotide sequence ID" value="NZ_JTCM02000086.1"/>
</dbReference>
<accession>A0A846HEX5</accession>
<sequence>MESKLKEKLNKHLSNILYSAASIEAAPSSSSLFGGLCWNLLCIRPVVVRLRNFRAYAWFRSAFSFLGLRRFAMFTSLINNKLKPEIT</sequence>
<evidence type="ECO:0000313" key="1">
    <source>
        <dbReference type="EMBL" id="NEU75895.1"/>
    </source>
</evidence>
<name>A0A846HEX5_9CYAN</name>
<dbReference type="Proteomes" id="UP000031549">
    <property type="component" value="Unassembled WGS sequence"/>
</dbReference>
<dbReference type="AlphaFoldDB" id="A0A846HEX5"/>
<evidence type="ECO:0000313" key="2">
    <source>
        <dbReference type="Proteomes" id="UP000031549"/>
    </source>
</evidence>
<dbReference type="EMBL" id="JTCM02000086">
    <property type="protein sequence ID" value="NEU75895.1"/>
    <property type="molecule type" value="Genomic_DNA"/>
</dbReference>
<protein>
    <submittedName>
        <fullName evidence="1">Uncharacterized protein</fullName>
    </submittedName>
</protein>
<keyword evidence="2" id="KW-1185">Reference proteome</keyword>